<protein>
    <recommendedName>
        <fullName evidence="1">DnaA N-terminal domain-containing protein</fullName>
    </recommendedName>
</protein>
<dbReference type="Pfam" id="PF11638">
    <property type="entry name" value="DnaA_N"/>
    <property type="match status" value="1"/>
</dbReference>
<dbReference type="InterPro" id="IPR036390">
    <property type="entry name" value="WH_DNA-bd_sf"/>
</dbReference>
<name>A0A547PUB8_9RHOB</name>
<evidence type="ECO:0000259" key="1">
    <source>
        <dbReference type="Pfam" id="PF11638"/>
    </source>
</evidence>
<keyword evidence="3" id="KW-1185">Reference proteome</keyword>
<gene>
    <name evidence="2" type="ORF">FEV53_12730</name>
</gene>
<dbReference type="Proteomes" id="UP000318590">
    <property type="component" value="Unassembled WGS sequence"/>
</dbReference>
<sequence length="238" mass="26295">MQAVHPIHTTKKVVGPGASSLKYDILTALLVTGNCSDTAEARLAPRLALILTARFNWRRGTFRVGQRELARMWGVTERTVKRELSVMRSMGWIAIAAPPARGRVAEYSLDLRNILQSTRPFWTEIGPDFAARMDPDACDPQAMETNVVPIRRDPAALPSEDGTIWPSAARALRDHSAQLFEAWFVKLVPVGQDGGVFSFTAPSRFVADYVQTHLSLRLLAALSAADSSIREIRVFPAQ</sequence>
<accession>A0A547PUB8</accession>
<dbReference type="RefSeq" id="WP_142835207.1">
    <property type="nucleotide sequence ID" value="NZ_VFSV01000023.1"/>
</dbReference>
<dbReference type="InterPro" id="IPR038454">
    <property type="entry name" value="DnaA_N_sf"/>
</dbReference>
<feature type="domain" description="DnaA N-terminal" evidence="1">
    <location>
        <begin position="163"/>
        <end position="223"/>
    </location>
</feature>
<dbReference type="EMBL" id="VFSV01000023">
    <property type="protein sequence ID" value="TRD17736.1"/>
    <property type="molecule type" value="Genomic_DNA"/>
</dbReference>
<dbReference type="SUPFAM" id="SSF46785">
    <property type="entry name" value="Winged helix' DNA-binding domain"/>
    <property type="match status" value="1"/>
</dbReference>
<dbReference type="Gene3D" id="1.10.10.10">
    <property type="entry name" value="Winged helix-like DNA-binding domain superfamily/Winged helix DNA-binding domain"/>
    <property type="match status" value="1"/>
</dbReference>
<evidence type="ECO:0000313" key="3">
    <source>
        <dbReference type="Proteomes" id="UP000318590"/>
    </source>
</evidence>
<dbReference type="OrthoDB" id="7657434at2"/>
<organism evidence="2 3">
    <name type="scientific">Palleronia caenipelagi</name>
    <dbReference type="NCBI Taxonomy" id="2489174"/>
    <lineage>
        <taxon>Bacteria</taxon>
        <taxon>Pseudomonadati</taxon>
        <taxon>Pseudomonadota</taxon>
        <taxon>Alphaproteobacteria</taxon>
        <taxon>Rhodobacterales</taxon>
        <taxon>Roseobacteraceae</taxon>
        <taxon>Palleronia</taxon>
    </lineage>
</organism>
<dbReference type="AlphaFoldDB" id="A0A547PUB8"/>
<dbReference type="InterPro" id="IPR036388">
    <property type="entry name" value="WH-like_DNA-bd_sf"/>
</dbReference>
<dbReference type="InterPro" id="IPR024633">
    <property type="entry name" value="DnaA_N_dom"/>
</dbReference>
<comment type="caution">
    <text evidence="2">The sequence shown here is derived from an EMBL/GenBank/DDBJ whole genome shotgun (WGS) entry which is preliminary data.</text>
</comment>
<evidence type="ECO:0000313" key="2">
    <source>
        <dbReference type="EMBL" id="TRD17736.1"/>
    </source>
</evidence>
<proteinExistence type="predicted"/>
<reference evidence="2 3" key="1">
    <citation type="submission" date="2019-06" db="EMBL/GenBank/DDBJ databases">
        <title>Paenimaribius caenipelagi gen. nov., sp. nov., isolated from a tidal flat.</title>
        <authorList>
            <person name="Yoon J.-H."/>
        </authorList>
    </citation>
    <scope>NUCLEOTIDE SEQUENCE [LARGE SCALE GENOMIC DNA]</scope>
    <source>
        <strain evidence="2 3">JBTF-M29</strain>
    </source>
</reference>
<dbReference type="Gene3D" id="3.30.300.180">
    <property type="match status" value="1"/>
</dbReference>